<feature type="non-terminal residue" evidence="1">
    <location>
        <position position="1"/>
    </location>
</feature>
<evidence type="ECO:0000313" key="1">
    <source>
        <dbReference type="EMBL" id="CAD7285470.1"/>
    </source>
</evidence>
<gene>
    <name evidence="1" type="ORF">NMOB1V02_LOCUS13072</name>
</gene>
<proteinExistence type="predicted"/>
<dbReference type="EMBL" id="CAJPEX010015244">
    <property type="protein sequence ID" value="CAG0925622.1"/>
    <property type="molecule type" value="Genomic_DNA"/>
</dbReference>
<dbReference type="AlphaFoldDB" id="A0A7R9C359"/>
<dbReference type="Proteomes" id="UP000678499">
    <property type="component" value="Unassembled WGS sequence"/>
</dbReference>
<protein>
    <submittedName>
        <fullName evidence="1">Uncharacterized protein</fullName>
    </submittedName>
</protein>
<evidence type="ECO:0000313" key="2">
    <source>
        <dbReference type="Proteomes" id="UP000678499"/>
    </source>
</evidence>
<reference evidence="1" key="1">
    <citation type="submission" date="2020-11" db="EMBL/GenBank/DDBJ databases">
        <authorList>
            <person name="Tran Van P."/>
        </authorList>
    </citation>
    <scope>NUCLEOTIDE SEQUENCE</scope>
</reference>
<accession>A0A7R9C359</accession>
<keyword evidence="2" id="KW-1185">Reference proteome</keyword>
<dbReference type="EMBL" id="OA897281">
    <property type="protein sequence ID" value="CAD7285470.1"/>
    <property type="molecule type" value="Genomic_DNA"/>
</dbReference>
<name>A0A7R9C359_9CRUS</name>
<sequence>MGSCIASWGDWLNKLCASGEDEEGGESKEPCCGYLLDTFGEWVSPTEEGSFMRTLLCPVFESESYKKLAQCDKLKKLAMTVGFLGFLICVESFFAKPWWDQVQACIGEDATCPQNWKIMVIMMYLKALALNVMGMVTA</sequence>
<organism evidence="1">
    <name type="scientific">Notodromas monacha</name>
    <dbReference type="NCBI Taxonomy" id="399045"/>
    <lineage>
        <taxon>Eukaryota</taxon>
        <taxon>Metazoa</taxon>
        <taxon>Ecdysozoa</taxon>
        <taxon>Arthropoda</taxon>
        <taxon>Crustacea</taxon>
        <taxon>Oligostraca</taxon>
        <taxon>Ostracoda</taxon>
        <taxon>Podocopa</taxon>
        <taxon>Podocopida</taxon>
        <taxon>Cypridocopina</taxon>
        <taxon>Cypridoidea</taxon>
        <taxon>Cyprididae</taxon>
        <taxon>Notodromas</taxon>
    </lineage>
</organism>